<proteinExistence type="predicted"/>
<dbReference type="PANTHER" id="PTHR39335:SF1">
    <property type="entry name" value="BLL4220 PROTEIN"/>
    <property type="match status" value="1"/>
</dbReference>
<keyword evidence="3" id="KW-1185">Reference proteome</keyword>
<protein>
    <recommendedName>
        <fullName evidence="4">Lipoprotein with Yx(FWY)xxD motif</fullName>
    </recommendedName>
</protein>
<evidence type="ECO:0000256" key="1">
    <source>
        <dbReference type="SAM" id="SignalP"/>
    </source>
</evidence>
<organism evidence="2 3">
    <name type="scientific">Hymenobacter lucidus</name>
    <dbReference type="NCBI Taxonomy" id="2880930"/>
    <lineage>
        <taxon>Bacteria</taxon>
        <taxon>Pseudomonadati</taxon>
        <taxon>Bacteroidota</taxon>
        <taxon>Cytophagia</taxon>
        <taxon>Cytophagales</taxon>
        <taxon>Hymenobacteraceae</taxon>
        <taxon>Hymenobacter</taxon>
    </lineage>
</organism>
<keyword evidence="1" id="KW-0732">Signal</keyword>
<dbReference type="PANTHER" id="PTHR39335">
    <property type="entry name" value="BLL4220 PROTEIN"/>
    <property type="match status" value="1"/>
</dbReference>
<comment type="caution">
    <text evidence="2">The sequence shown here is derived from an EMBL/GenBank/DDBJ whole genome shotgun (WGS) entry which is preliminary data.</text>
</comment>
<accession>A0ABS8AXV4</accession>
<evidence type="ECO:0000313" key="2">
    <source>
        <dbReference type="EMBL" id="MCB2410651.1"/>
    </source>
</evidence>
<name>A0ABS8AXV4_9BACT</name>
<dbReference type="InterPro" id="IPR005297">
    <property type="entry name" value="Lipoprotein_repeat"/>
</dbReference>
<dbReference type="EMBL" id="JAJADR010000009">
    <property type="protein sequence ID" value="MCB2410651.1"/>
    <property type="molecule type" value="Genomic_DNA"/>
</dbReference>
<feature type="signal peptide" evidence="1">
    <location>
        <begin position="1"/>
        <end position="33"/>
    </location>
</feature>
<gene>
    <name evidence="2" type="ORF">LGH74_21870</name>
</gene>
<reference evidence="2" key="1">
    <citation type="submission" date="2021-10" db="EMBL/GenBank/DDBJ databases">
        <authorList>
            <person name="Dean J.D."/>
            <person name="Kim M.K."/>
            <person name="Newey C.N."/>
            <person name="Stoker T.S."/>
            <person name="Thompson D.W."/>
            <person name="Grose J.H."/>
        </authorList>
    </citation>
    <scope>NUCLEOTIDE SEQUENCE</scope>
    <source>
        <strain evidence="2">BT178</strain>
    </source>
</reference>
<sequence>MPGQTFCALPRRVLRLGALALFIGSLLSTTACSDSSGDAATPTPTPTVRLDNDAKLGPHLVDAQGNSIYYFSRDLSGANTCTGGCATLWPIFYEPNLVTGEGLQATDFTTITTTDGRQQTAYKGWPMYYYAPLNAAGQNVREKPGEVTGESIGGVWFVMKPNYALLVARTTVTNKATNQSVLKSFLIDSQGRTLYTFGLDQTQPTTQSTNCSGGCITTWPVYLETGRTLPSLLKSSDFGVITRPDGPNNAPRQQTTYKGMPLYYYTPDGATRNRAEGDGIGNLWTVAAP</sequence>
<evidence type="ECO:0008006" key="4">
    <source>
        <dbReference type="Google" id="ProtNLM"/>
    </source>
</evidence>
<evidence type="ECO:0000313" key="3">
    <source>
        <dbReference type="Proteomes" id="UP001165296"/>
    </source>
</evidence>
<dbReference type="Proteomes" id="UP001165296">
    <property type="component" value="Unassembled WGS sequence"/>
</dbReference>
<dbReference type="RefSeq" id="WP_226179755.1">
    <property type="nucleotide sequence ID" value="NZ_JAJADR010000009.1"/>
</dbReference>
<dbReference type="Pfam" id="PF03640">
    <property type="entry name" value="Lipoprotein_15"/>
    <property type="match status" value="4"/>
</dbReference>
<feature type="chain" id="PRO_5045483009" description="Lipoprotein with Yx(FWY)xxD motif" evidence="1">
    <location>
        <begin position="34"/>
        <end position="289"/>
    </location>
</feature>